<sequence>MSERIEVLQYFSSSFFYLNIDAERRKGLESDTDIAECTAYRKQERFFVRIALVPSPQPTTTKSSPSPRPAPPSPLRSPANARLPPLSYFKVQQCPHTELTDHGRKPRFCRSAEVLIFEKGKFTAPFACGGPPARPRIPRRACHDRWSFRGRRRAQFAYSPARVRI</sequence>
<feature type="compositionally biased region" description="Pro residues" evidence="1">
    <location>
        <begin position="66"/>
        <end position="75"/>
    </location>
</feature>
<name>A0A834I2V9_RHYFE</name>
<proteinExistence type="predicted"/>
<evidence type="ECO:0000313" key="3">
    <source>
        <dbReference type="Proteomes" id="UP000625711"/>
    </source>
</evidence>
<evidence type="ECO:0000313" key="2">
    <source>
        <dbReference type="EMBL" id="KAF7271386.1"/>
    </source>
</evidence>
<dbReference type="EMBL" id="JAACXV010013969">
    <property type="protein sequence ID" value="KAF7271386.1"/>
    <property type="molecule type" value="Genomic_DNA"/>
</dbReference>
<dbReference type="AlphaFoldDB" id="A0A834I2V9"/>
<protein>
    <submittedName>
        <fullName evidence="2">Uncharacterized protein</fullName>
    </submittedName>
</protein>
<dbReference type="Proteomes" id="UP000625711">
    <property type="component" value="Unassembled WGS sequence"/>
</dbReference>
<reference evidence="2" key="1">
    <citation type="submission" date="2020-08" db="EMBL/GenBank/DDBJ databases">
        <title>Genome sequencing and assembly of the red palm weevil Rhynchophorus ferrugineus.</title>
        <authorList>
            <person name="Dias G.B."/>
            <person name="Bergman C.M."/>
            <person name="Manee M."/>
        </authorList>
    </citation>
    <scope>NUCLEOTIDE SEQUENCE</scope>
    <source>
        <strain evidence="2">AA-2017</strain>
        <tissue evidence="2">Whole larva</tissue>
    </source>
</reference>
<feature type="region of interest" description="Disordered" evidence="1">
    <location>
        <begin position="55"/>
        <end position="82"/>
    </location>
</feature>
<comment type="caution">
    <text evidence="2">The sequence shown here is derived from an EMBL/GenBank/DDBJ whole genome shotgun (WGS) entry which is preliminary data.</text>
</comment>
<keyword evidence="3" id="KW-1185">Reference proteome</keyword>
<gene>
    <name evidence="2" type="ORF">GWI33_015741</name>
</gene>
<evidence type="ECO:0000256" key="1">
    <source>
        <dbReference type="SAM" id="MobiDB-lite"/>
    </source>
</evidence>
<accession>A0A834I2V9</accession>
<organism evidence="2 3">
    <name type="scientific">Rhynchophorus ferrugineus</name>
    <name type="common">Red palm weevil</name>
    <name type="synonym">Curculio ferrugineus</name>
    <dbReference type="NCBI Taxonomy" id="354439"/>
    <lineage>
        <taxon>Eukaryota</taxon>
        <taxon>Metazoa</taxon>
        <taxon>Ecdysozoa</taxon>
        <taxon>Arthropoda</taxon>
        <taxon>Hexapoda</taxon>
        <taxon>Insecta</taxon>
        <taxon>Pterygota</taxon>
        <taxon>Neoptera</taxon>
        <taxon>Endopterygota</taxon>
        <taxon>Coleoptera</taxon>
        <taxon>Polyphaga</taxon>
        <taxon>Cucujiformia</taxon>
        <taxon>Curculionidae</taxon>
        <taxon>Dryophthorinae</taxon>
        <taxon>Rhynchophorus</taxon>
    </lineage>
</organism>